<evidence type="ECO:0000313" key="3">
    <source>
        <dbReference type="Proteomes" id="UP001254488"/>
    </source>
</evidence>
<sequence length="135" mass="15310">MKRIISILLAFLLLGSTSGLTYAQHYCGSYKMLEEITIGEKYLSCGMVVEADGCEDDKKEEHSCCDNNYIAISTDDAFAKASFDIDFNVQFLATFVEVFVLQKQIDTTQQEDCYKDYSPPPIIEDLPILYETFLI</sequence>
<proteinExistence type="predicted"/>
<accession>A0ABU2YGR3</accession>
<feature type="chain" id="PRO_5046589673" evidence="1">
    <location>
        <begin position="24"/>
        <end position="135"/>
    </location>
</feature>
<evidence type="ECO:0000313" key="2">
    <source>
        <dbReference type="EMBL" id="MDT0556243.1"/>
    </source>
</evidence>
<dbReference type="Pfam" id="PF26622">
    <property type="entry name" value="DUF8199"/>
    <property type="match status" value="1"/>
</dbReference>
<name>A0ABU2YGR3_9FLAO</name>
<evidence type="ECO:0000256" key="1">
    <source>
        <dbReference type="SAM" id="SignalP"/>
    </source>
</evidence>
<dbReference type="Proteomes" id="UP001254488">
    <property type="component" value="Unassembled WGS sequence"/>
</dbReference>
<protein>
    <submittedName>
        <fullName evidence="2">Uncharacterized protein</fullName>
    </submittedName>
</protein>
<dbReference type="EMBL" id="JAVRHZ010000005">
    <property type="protein sequence ID" value="MDT0556243.1"/>
    <property type="molecule type" value="Genomic_DNA"/>
</dbReference>
<reference evidence="2 3" key="1">
    <citation type="submission" date="2023-09" db="EMBL/GenBank/DDBJ databases">
        <authorList>
            <person name="Rey-Velasco X."/>
        </authorList>
    </citation>
    <scope>NUCLEOTIDE SEQUENCE [LARGE SCALE GENOMIC DNA]</scope>
    <source>
        <strain evidence="2 3">W242</strain>
    </source>
</reference>
<gene>
    <name evidence="2" type="ORF">RM538_09520</name>
</gene>
<keyword evidence="1" id="KW-0732">Signal</keyword>
<comment type="caution">
    <text evidence="2">The sequence shown here is derived from an EMBL/GenBank/DDBJ whole genome shotgun (WGS) entry which is preliminary data.</text>
</comment>
<feature type="signal peptide" evidence="1">
    <location>
        <begin position="1"/>
        <end position="23"/>
    </location>
</feature>
<keyword evidence="3" id="KW-1185">Reference proteome</keyword>
<dbReference type="InterPro" id="IPR058060">
    <property type="entry name" value="HYC_CC_PP"/>
</dbReference>
<dbReference type="RefSeq" id="WP_311333195.1">
    <property type="nucleotide sequence ID" value="NZ_JAVRHZ010000005.1"/>
</dbReference>
<dbReference type="NCBIfam" id="NF047658">
    <property type="entry name" value="HYC_CC_PP"/>
    <property type="match status" value="1"/>
</dbReference>
<dbReference type="InterPro" id="IPR058512">
    <property type="entry name" value="DUF8199"/>
</dbReference>
<organism evidence="2 3">
    <name type="scientific">Patiriisocius hiemis</name>
    <dbReference type="NCBI Taxonomy" id="3075604"/>
    <lineage>
        <taxon>Bacteria</taxon>
        <taxon>Pseudomonadati</taxon>
        <taxon>Bacteroidota</taxon>
        <taxon>Flavobacteriia</taxon>
        <taxon>Flavobacteriales</taxon>
        <taxon>Flavobacteriaceae</taxon>
        <taxon>Patiriisocius</taxon>
    </lineage>
</organism>